<organism evidence="2 3">
    <name type="scientific">Polypedilum vanderplanki</name>
    <name type="common">Sleeping chironomid midge</name>
    <dbReference type="NCBI Taxonomy" id="319348"/>
    <lineage>
        <taxon>Eukaryota</taxon>
        <taxon>Metazoa</taxon>
        <taxon>Ecdysozoa</taxon>
        <taxon>Arthropoda</taxon>
        <taxon>Hexapoda</taxon>
        <taxon>Insecta</taxon>
        <taxon>Pterygota</taxon>
        <taxon>Neoptera</taxon>
        <taxon>Endopterygota</taxon>
        <taxon>Diptera</taxon>
        <taxon>Nematocera</taxon>
        <taxon>Chironomoidea</taxon>
        <taxon>Chironomidae</taxon>
        <taxon>Chironominae</taxon>
        <taxon>Polypedilum</taxon>
        <taxon>Polypedilum</taxon>
    </lineage>
</organism>
<gene>
    <name evidence="2" type="ORF">PVAND_002630</name>
</gene>
<sequence length="125" mass="14652">MTESENNTFNLNLFDDDFEKHTEKINEYYEYLETHDFIELDWKCPGRKTLQTKVEEKPTVFETPTKDTNSSKMEFDFEDEPSNSSVKFNTPNRAPKTTLSANKKKTVTTFNSVMEKIKKQHGTPK</sequence>
<protein>
    <submittedName>
        <fullName evidence="2">Uncharacterized protein</fullName>
    </submittedName>
</protein>
<accession>A0A9J6BRY8</accession>
<keyword evidence="3" id="KW-1185">Reference proteome</keyword>
<reference evidence="2" key="1">
    <citation type="submission" date="2021-03" db="EMBL/GenBank/DDBJ databases">
        <title>Chromosome level genome of the anhydrobiotic midge Polypedilum vanderplanki.</title>
        <authorList>
            <person name="Yoshida Y."/>
            <person name="Kikawada T."/>
            <person name="Gusev O."/>
        </authorList>
    </citation>
    <scope>NUCLEOTIDE SEQUENCE</scope>
    <source>
        <strain evidence="2">NIAS01</strain>
        <tissue evidence="2">Whole body or cell culture</tissue>
    </source>
</reference>
<feature type="region of interest" description="Disordered" evidence="1">
    <location>
        <begin position="58"/>
        <end position="104"/>
    </location>
</feature>
<feature type="compositionally biased region" description="Polar residues" evidence="1">
    <location>
        <begin position="82"/>
        <end position="104"/>
    </location>
</feature>
<dbReference type="AlphaFoldDB" id="A0A9J6BRY8"/>
<dbReference type="EMBL" id="JADBJN010000003">
    <property type="protein sequence ID" value="KAG5672506.1"/>
    <property type="molecule type" value="Genomic_DNA"/>
</dbReference>
<dbReference type="InterPro" id="IPR028213">
    <property type="entry name" value="PA1"/>
</dbReference>
<comment type="caution">
    <text evidence="2">The sequence shown here is derived from an EMBL/GenBank/DDBJ whole genome shotgun (WGS) entry which is preliminary data.</text>
</comment>
<evidence type="ECO:0000313" key="2">
    <source>
        <dbReference type="EMBL" id="KAG5672506.1"/>
    </source>
</evidence>
<dbReference type="Proteomes" id="UP001107558">
    <property type="component" value="Chromosome 3"/>
</dbReference>
<dbReference type="Pfam" id="PF15364">
    <property type="entry name" value="PAXIP1_C"/>
    <property type="match status" value="1"/>
</dbReference>
<evidence type="ECO:0000256" key="1">
    <source>
        <dbReference type="SAM" id="MobiDB-lite"/>
    </source>
</evidence>
<dbReference type="OrthoDB" id="10067843at2759"/>
<name>A0A9J6BRY8_POLVA</name>
<evidence type="ECO:0000313" key="3">
    <source>
        <dbReference type="Proteomes" id="UP001107558"/>
    </source>
</evidence>
<proteinExistence type="predicted"/>